<evidence type="ECO:0000313" key="4">
    <source>
        <dbReference type="Proteomes" id="UP000028058"/>
    </source>
</evidence>
<comment type="caution">
    <text evidence="3">The sequence shown here is derived from an EMBL/GenBank/DDBJ whole genome shotgun (WGS) entry which is preliminary data.</text>
</comment>
<organism evidence="3 4">
    <name type="scientific">Streptomyces xinghaiensis</name>
    <dbReference type="NCBI Taxonomy" id="1038928"/>
    <lineage>
        <taxon>Bacteria</taxon>
        <taxon>Bacillati</taxon>
        <taxon>Actinomycetota</taxon>
        <taxon>Actinomycetes</taxon>
        <taxon>Kitasatosporales</taxon>
        <taxon>Streptomycetaceae</taxon>
        <taxon>Streptomyces</taxon>
    </lineage>
</organism>
<keyword evidence="2" id="KW-0812">Transmembrane</keyword>
<dbReference type="EMBL" id="JNAD02000008">
    <property type="protein sequence ID" value="RKM94314.1"/>
    <property type="molecule type" value="Genomic_DNA"/>
</dbReference>
<name>A0A3M8F5I1_9ACTN</name>
<reference evidence="3 4" key="1">
    <citation type="journal article" date="2014" name="Genome Announc.">
        <title>Draft Genome Sequence of Streptomyces fradiae ATCC 19609, a Strain Highly Sensitive to Antibiotics.</title>
        <authorList>
            <person name="Bekker O.B."/>
            <person name="Klimina K.M."/>
            <person name="Vatlin A.A."/>
            <person name="Zakharevich N.V."/>
            <person name="Kasianov A.S."/>
            <person name="Danilenko V.N."/>
        </authorList>
    </citation>
    <scope>NUCLEOTIDE SEQUENCE [LARGE SCALE GENOMIC DNA]</scope>
    <source>
        <strain evidence="3 4">ATCC 19609</strain>
    </source>
</reference>
<feature type="transmembrane region" description="Helical" evidence="2">
    <location>
        <begin position="466"/>
        <end position="491"/>
    </location>
</feature>
<dbReference type="OrthoDB" id="4501073at2"/>
<sequence>MAGHGIDALYGGITNGGIGVNHGRITQYFVEPGATPEERMETAWRCLRAGLRERAEQLLDEAVAQGHDSARLRYLRILAAVSHRATEELTDADWVRVREILAPPPAPGTDPEGFDTAVRAVHRLLTAAVSPQGGTAGSANGAAPEPVEPTAGTEAAALLAGLPDERRAEVEDHLRHVVRGIERDANDAEEEAAVHDRRFAHDRTRRVPLFFTADPLPPQPPEHNGDSGWLPNVASGWGLAASAFVGGLVLALVRLGEDGADSPDSPAPGNNWPTGSGTVQGSGFGDPGVSDAAAASPDTTGMIVLSVLLALGVVTATVAAARPMMRKRARTVRMRKWRAEPVAADGGTRAAEGFARLRLRRDTAARTRSPAGERPTADARRRDRFRQTVTDLVQARFTEHTPDDRSDRATDWMRDSAEQRRELVAELTYCFWRSGTPAGLDWLIQRRAADEAARWRAHGPAREPRWAPVVMQLGVGLLVLLLLLVVIPMAVVGHGQYALLTATLWTTAGFAVWEAVWKAVLAERLDERRKTYDEDRVVHAEWSRYLADHRPDDVQLADWLDLDQRHLLREVLREHEMEHRDIVFSFFVLEAAPDCVRARVMGGPVRYSSYLVKLFVLTTSGVWTSTWLMDFTTGDHTGRSDVVFRYDAISSAMLKTLGRTKGREDDAAASMDPDIAELEEMVKEYGPPGNDDRQDSPLPSEALRLVLDNRQFLDVFLEDYALLDSTTETPGELRELARETSGVSAGFRILAALATEGREWFDQRRRHSCAVFLGEPATTGTEPRARLPR</sequence>
<keyword evidence="2" id="KW-0472">Membrane</keyword>
<protein>
    <submittedName>
        <fullName evidence="3">Uncharacterized protein</fullName>
    </submittedName>
</protein>
<evidence type="ECO:0000256" key="2">
    <source>
        <dbReference type="SAM" id="Phobius"/>
    </source>
</evidence>
<dbReference type="RefSeq" id="WP_043470915.1">
    <property type="nucleotide sequence ID" value="NZ_CP134822.1"/>
</dbReference>
<feature type="region of interest" description="Disordered" evidence="1">
    <location>
        <begin position="259"/>
        <end position="293"/>
    </location>
</feature>
<feature type="region of interest" description="Disordered" evidence="1">
    <location>
        <begin position="363"/>
        <end position="384"/>
    </location>
</feature>
<evidence type="ECO:0000256" key="1">
    <source>
        <dbReference type="SAM" id="MobiDB-lite"/>
    </source>
</evidence>
<gene>
    <name evidence="3" type="ORF">SFRA_017595</name>
</gene>
<accession>A0A3M8F5I1</accession>
<proteinExistence type="predicted"/>
<feature type="transmembrane region" description="Helical" evidence="2">
    <location>
        <begin position="302"/>
        <end position="325"/>
    </location>
</feature>
<feature type="transmembrane region" description="Helical" evidence="2">
    <location>
        <begin position="497"/>
        <end position="520"/>
    </location>
</feature>
<dbReference type="Proteomes" id="UP000028058">
    <property type="component" value="Unassembled WGS sequence"/>
</dbReference>
<dbReference type="AlphaFoldDB" id="A0A3M8F5I1"/>
<evidence type="ECO:0000313" key="3">
    <source>
        <dbReference type="EMBL" id="RKM94314.1"/>
    </source>
</evidence>
<keyword evidence="2" id="KW-1133">Transmembrane helix</keyword>
<keyword evidence="4" id="KW-1185">Reference proteome</keyword>